<comment type="caution">
    <text evidence="1">The sequence shown here is derived from an EMBL/GenBank/DDBJ whole genome shotgun (WGS) entry which is preliminary data.</text>
</comment>
<name>A0A2G3PHI0_WILMA</name>
<sequence>MTYEAVGAPRNRPELLVAIDGDDNPIAWSGPRPRDAHAGVIRRIRQPELRGGIRERTQMRAAWTSLGNEPADLVVALEIDVLIADDAATARAKLLRLGESRFGDTVRYVGTANGLLTLILDIYTAEVADAVILRPIDSAAGSADDSVDGGRSSAALIADQVLPQLTKRSVAA</sequence>
<gene>
    <name evidence="1" type="ORF">CSW57_15370</name>
</gene>
<reference evidence="1 2" key="1">
    <citation type="submission" date="2017-10" db="EMBL/GenBank/DDBJ databases">
        <title>The draft genome sequence of Williamsia sp. BULT 1.1 isolated from the semi-arid grassland soils from South Africa.</title>
        <authorList>
            <person name="Kabwe M.H."/>
            <person name="Govender N."/>
            <person name="Mutseka Lunga P."/>
            <person name="Vikram S."/>
            <person name="Makhalanyane T.P."/>
        </authorList>
    </citation>
    <scope>NUCLEOTIDE SEQUENCE [LARGE SCALE GENOMIC DNA]</scope>
    <source>
        <strain evidence="1 2">BULT 1.1</strain>
    </source>
</reference>
<dbReference type="InterPro" id="IPR036661">
    <property type="entry name" value="Luciferase-like_sf"/>
</dbReference>
<dbReference type="Gene3D" id="3.20.20.30">
    <property type="entry name" value="Luciferase-like domain"/>
    <property type="match status" value="1"/>
</dbReference>
<dbReference type="SUPFAM" id="SSF51679">
    <property type="entry name" value="Bacterial luciferase-like"/>
    <property type="match status" value="1"/>
</dbReference>
<proteinExistence type="predicted"/>
<protein>
    <submittedName>
        <fullName evidence="1">Uncharacterized protein</fullName>
    </submittedName>
</protein>
<evidence type="ECO:0000313" key="2">
    <source>
        <dbReference type="Proteomes" id="UP000225108"/>
    </source>
</evidence>
<organism evidence="1 2">
    <name type="scientific">Williamsia marianensis</name>
    <dbReference type="NCBI Taxonomy" id="85044"/>
    <lineage>
        <taxon>Bacteria</taxon>
        <taxon>Bacillati</taxon>
        <taxon>Actinomycetota</taxon>
        <taxon>Actinomycetes</taxon>
        <taxon>Mycobacteriales</taxon>
        <taxon>Nocardiaceae</taxon>
        <taxon>Williamsia</taxon>
    </lineage>
</organism>
<accession>A0A2G3PHI0</accession>
<dbReference type="RefSeq" id="WP_099383616.1">
    <property type="nucleotide sequence ID" value="NZ_PEBD01000010.1"/>
</dbReference>
<evidence type="ECO:0000313" key="1">
    <source>
        <dbReference type="EMBL" id="PHV65193.1"/>
    </source>
</evidence>
<dbReference type="EMBL" id="PEBD01000010">
    <property type="protein sequence ID" value="PHV65193.1"/>
    <property type="molecule type" value="Genomic_DNA"/>
</dbReference>
<dbReference type="Proteomes" id="UP000225108">
    <property type="component" value="Unassembled WGS sequence"/>
</dbReference>
<dbReference type="AlphaFoldDB" id="A0A2G3PHI0"/>
<dbReference type="GO" id="GO:0016705">
    <property type="term" value="F:oxidoreductase activity, acting on paired donors, with incorporation or reduction of molecular oxygen"/>
    <property type="evidence" value="ECO:0007669"/>
    <property type="project" value="InterPro"/>
</dbReference>